<gene>
    <name evidence="7" type="ORF">SBOR_8321</name>
</gene>
<dbReference type="InterPro" id="IPR050478">
    <property type="entry name" value="Ethylene_sulfur-biosynth"/>
</dbReference>
<name>W9C3F4_SCLBF</name>
<dbReference type="GO" id="GO:0030170">
    <property type="term" value="F:pyridoxal phosphate binding"/>
    <property type="evidence" value="ECO:0007669"/>
    <property type="project" value="InterPro"/>
</dbReference>
<dbReference type="EMBL" id="AYSA01000518">
    <property type="protein sequence ID" value="ESZ91287.1"/>
    <property type="molecule type" value="Genomic_DNA"/>
</dbReference>
<comment type="cofactor">
    <cofactor evidence="1">
        <name>pyridoxal 5'-phosphate</name>
        <dbReference type="ChEBI" id="CHEBI:597326"/>
    </cofactor>
</comment>
<evidence type="ECO:0000256" key="2">
    <source>
        <dbReference type="ARBA" id="ARBA00007441"/>
    </source>
</evidence>
<reference evidence="7 8" key="1">
    <citation type="journal article" date="2014" name="Genome Announc.">
        <title>Draft genome sequence of Sclerotinia borealis, a psychrophilic plant pathogenic fungus.</title>
        <authorList>
            <person name="Mardanov A.V."/>
            <person name="Beletsky A.V."/>
            <person name="Kadnikov V.V."/>
            <person name="Ignatov A.N."/>
            <person name="Ravin N.V."/>
        </authorList>
    </citation>
    <scope>NUCLEOTIDE SEQUENCE [LARGE SCALE GENOMIC DNA]</scope>
    <source>
        <strain evidence="8">F-4157</strain>
    </source>
</reference>
<keyword evidence="4 7" id="KW-0808">Transferase</keyword>
<keyword evidence="5" id="KW-0663">Pyridoxal phosphate</keyword>
<dbReference type="PRINTS" id="PR00753">
    <property type="entry name" value="ACCSYNTHASE"/>
</dbReference>
<feature type="domain" description="Aminotransferase class I/classII large" evidence="6">
    <location>
        <begin position="63"/>
        <end position="413"/>
    </location>
</feature>
<dbReference type="InterPro" id="IPR015422">
    <property type="entry name" value="PyrdxlP-dep_Trfase_small"/>
</dbReference>
<evidence type="ECO:0000256" key="4">
    <source>
        <dbReference type="ARBA" id="ARBA00022679"/>
    </source>
</evidence>
<dbReference type="Gene3D" id="3.90.1150.10">
    <property type="entry name" value="Aspartate Aminotransferase, domain 1"/>
    <property type="match status" value="1"/>
</dbReference>
<dbReference type="InterPro" id="IPR015424">
    <property type="entry name" value="PyrdxlP-dep_Trfase"/>
</dbReference>
<sequence>MANNLSSRMIKSMQYILPKLAATSHELDNENVTPINLSIAENYVIREELIEICKDVVKEKLVPSVLSQPLEFGGDSELREGLAGFFNTYFDPVCQVKKEHVILTAGVGGGLEALAHAICEDGDSVIIPGPYWFGMEPYLRTRPNVYTIVASLTSYTLDSHSNDLLPSLISSYDTAPDSSRIKAVILCNSHNPFSRCYSKESIEACMKFCQERNLHLISDELYALAAIKSDSISTMNVTPFISILSLNYKGLIDPDKVHVVWSGSKLFGLSGIRTGCLISQANIPLRTAISLLSYASVSTLSSLYLKSILSYPDLPLLLKTNSERLTASYKLLADSFSKWGIEYLPATEGIFIFAKLARRATTQKEADEVFSRLAKHGVLVSPGKFYNGIPGEVGWARVTFSLPLEVIEEAVARMETILGNVLK</sequence>
<evidence type="ECO:0000256" key="3">
    <source>
        <dbReference type="ARBA" id="ARBA00022576"/>
    </source>
</evidence>
<accession>W9C3F4</accession>
<dbReference type="GO" id="GO:0008483">
    <property type="term" value="F:transaminase activity"/>
    <property type="evidence" value="ECO:0007669"/>
    <property type="project" value="UniProtKB-KW"/>
</dbReference>
<organism evidence="7 8">
    <name type="scientific">Sclerotinia borealis (strain F-4128)</name>
    <dbReference type="NCBI Taxonomy" id="1432307"/>
    <lineage>
        <taxon>Eukaryota</taxon>
        <taxon>Fungi</taxon>
        <taxon>Dikarya</taxon>
        <taxon>Ascomycota</taxon>
        <taxon>Pezizomycotina</taxon>
        <taxon>Leotiomycetes</taxon>
        <taxon>Helotiales</taxon>
        <taxon>Sclerotiniaceae</taxon>
        <taxon>Sclerotinia</taxon>
    </lineage>
</organism>
<dbReference type="InterPro" id="IPR015421">
    <property type="entry name" value="PyrdxlP-dep_Trfase_major"/>
</dbReference>
<keyword evidence="8" id="KW-1185">Reference proteome</keyword>
<dbReference type="HOGENOM" id="CLU_017584_1_2_1"/>
<dbReference type="STRING" id="1432307.W9C3F4"/>
<dbReference type="GO" id="GO:0006520">
    <property type="term" value="P:amino acid metabolic process"/>
    <property type="evidence" value="ECO:0007669"/>
    <property type="project" value="TreeGrafter"/>
</dbReference>
<dbReference type="Gene3D" id="3.40.640.10">
    <property type="entry name" value="Type I PLP-dependent aspartate aminotransferase-like (Major domain)"/>
    <property type="match status" value="1"/>
</dbReference>
<dbReference type="Proteomes" id="UP000019487">
    <property type="component" value="Unassembled WGS sequence"/>
</dbReference>
<evidence type="ECO:0000256" key="5">
    <source>
        <dbReference type="ARBA" id="ARBA00022898"/>
    </source>
</evidence>
<comment type="similarity">
    <text evidence="2">Belongs to the class-I pyridoxal-phosphate-dependent aminotransferase family.</text>
</comment>
<dbReference type="OrthoDB" id="7042322at2759"/>
<dbReference type="CDD" id="cd00609">
    <property type="entry name" value="AAT_like"/>
    <property type="match status" value="1"/>
</dbReference>
<dbReference type="PANTHER" id="PTHR43795:SF32">
    <property type="entry name" value="AMINOTRANSFERASE GLII-RELATED"/>
    <property type="match status" value="1"/>
</dbReference>
<dbReference type="Pfam" id="PF00155">
    <property type="entry name" value="Aminotran_1_2"/>
    <property type="match status" value="1"/>
</dbReference>
<evidence type="ECO:0000313" key="7">
    <source>
        <dbReference type="EMBL" id="ESZ91287.1"/>
    </source>
</evidence>
<evidence type="ECO:0000313" key="8">
    <source>
        <dbReference type="Proteomes" id="UP000019487"/>
    </source>
</evidence>
<dbReference type="PANTHER" id="PTHR43795">
    <property type="entry name" value="BIFUNCTIONAL ASPARTATE AMINOTRANSFERASE AND GLUTAMATE/ASPARTATE-PREPHENATE AMINOTRANSFERASE-RELATED"/>
    <property type="match status" value="1"/>
</dbReference>
<dbReference type="SUPFAM" id="SSF53383">
    <property type="entry name" value="PLP-dependent transferases"/>
    <property type="match status" value="1"/>
</dbReference>
<proteinExistence type="inferred from homology"/>
<protein>
    <submittedName>
        <fullName evidence="7">Aminotransferase GliI</fullName>
    </submittedName>
</protein>
<keyword evidence="3 7" id="KW-0032">Aminotransferase</keyword>
<dbReference type="InterPro" id="IPR004839">
    <property type="entry name" value="Aminotransferase_I/II_large"/>
</dbReference>
<evidence type="ECO:0000256" key="1">
    <source>
        <dbReference type="ARBA" id="ARBA00001933"/>
    </source>
</evidence>
<dbReference type="AlphaFoldDB" id="W9C3F4"/>
<comment type="caution">
    <text evidence="7">The sequence shown here is derived from an EMBL/GenBank/DDBJ whole genome shotgun (WGS) entry which is preliminary data.</text>
</comment>
<evidence type="ECO:0000259" key="6">
    <source>
        <dbReference type="Pfam" id="PF00155"/>
    </source>
</evidence>